<evidence type="ECO:0000259" key="1">
    <source>
        <dbReference type="PROSITE" id="PS50076"/>
    </source>
</evidence>
<dbReference type="EMBL" id="PVWG01000060">
    <property type="protein sequence ID" value="PSB15475.1"/>
    <property type="molecule type" value="Genomic_DNA"/>
</dbReference>
<evidence type="ECO:0000313" key="3">
    <source>
        <dbReference type="Proteomes" id="UP000238634"/>
    </source>
</evidence>
<dbReference type="STRING" id="1920490.GCA_001895925_02910"/>
<comment type="caution">
    <text evidence="2">The sequence shown here is derived from an EMBL/GenBank/DDBJ whole genome shotgun (WGS) entry which is preliminary data.</text>
</comment>
<dbReference type="CDD" id="cd06257">
    <property type="entry name" value="DnaJ"/>
    <property type="match status" value="1"/>
</dbReference>
<dbReference type="Pfam" id="PF00226">
    <property type="entry name" value="DnaJ"/>
    <property type="match status" value="1"/>
</dbReference>
<gene>
    <name evidence="2" type="ORF">C7B65_24305</name>
</gene>
<accession>A0A2T1D4M0</accession>
<dbReference type="SUPFAM" id="SSF46565">
    <property type="entry name" value="Chaperone J-domain"/>
    <property type="match status" value="1"/>
</dbReference>
<dbReference type="Proteomes" id="UP000238634">
    <property type="component" value="Unassembled WGS sequence"/>
</dbReference>
<feature type="domain" description="J" evidence="1">
    <location>
        <begin position="138"/>
        <end position="193"/>
    </location>
</feature>
<dbReference type="AlphaFoldDB" id="A0A2T1D4M0"/>
<dbReference type="OrthoDB" id="9779889at2"/>
<name>A0A2T1D4M0_9CYAN</name>
<evidence type="ECO:0000313" key="2">
    <source>
        <dbReference type="EMBL" id="PSB15475.1"/>
    </source>
</evidence>
<dbReference type="InterPro" id="IPR036869">
    <property type="entry name" value="J_dom_sf"/>
</dbReference>
<reference evidence="2 3" key="1">
    <citation type="submission" date="2018-02" db="EMBL/GenBank/DDBJ databases">
        <authorList>
            <person name="Cohen D.B."/>
            <person name="Kent A.D."/>
        </authorList>
    </citation>
    <scope>NUCLEOTIDE SEQUENCE [LARGE SCALE GENOMIC DNA]</scope>
    <source>
        <strain evidence="2 3">ULC007</strain>
    </source>
</reference>
<sequence length="193" mass="21979">MPKITLNQLIQTEIARIAEAQSVDTATLEEFAQFIIENHKKKDPKPKLPKVVKPKKVKPLTLTQLKEAILGHFGVKDVKELRKSGSFEMATSGMEKLDFSKKDGWEKLYRKFIGVLPEEENETGYGCVNGINIFKYDLVWKAFGLNPQTATSEDIKSAYHDLSRVYHPDVPNTGDAQVFARLNVFYKSLTERF</sequence>
<dbReference type="InterPro" id="IPR001623">
    <property type="entry name" value="DnaJ_domain"/>
</dbReference>
<proteinExistence type="predicted"/>
<dbReference type="Gene3D" id="1.10.287.110">
    <property type="entry name" value="DnaJ domain"/>
    <property type="match status" value="1"/>
</dbReference>
<keyword evidence="3" id="KW-1185">Reference proteome</keyword>
<protein>
    <submittedName>
        <fullName evidence="2">Molecular chaperone DnaJ</fullName>
    </submittedName>
</protein>
<reference evidence="2 3" key="2">
    <citation type="submission" date="2018-03" db="EMBL/GenBank/DDBJ databases">
        <title>The ancient ancestry and fast evolution of plastids.</title>
        <authorList>
            <person name="Moore K.R."/>
            <person name="Magnabosco C."/>
            <person name="Momper L."/>
            <person name="Gold D.A."/>
            <person name="Bosak T."/>
            <person name="Fournier G.P."/>
        </authorList>
    </citation>
    <scope>NUCLEOTIDE SEQUENCE [LARGE SCALE GENOMIC DNA]</scope>
    <source>
        <strain evidence="2 3">ULC007</strain>
    </source>
</reference>
<organism evidence="2 3">
    <name type="scientific">Phormidesmis priestleyi ULC007</name>
    <dbReference type="NCBI Taxonomy" id="1920490"/>
    <lineage>
        <taxon>Bacteria</taxon>
        <taxon>Bacillati</taxon>
        <taxon>Cyanobacteriota</taxon>
        <taxon>Cyanophyceae</taxon>
        <taxon>Leptolyngbyales</taxon>
        <taxon>Leptolyngbyaceae</taxon>
        <taxon>Phormidesmis</taxon>
    </lineage>
</organism>
<dbReference type="PROSITE" id="PS50076">
    <property type="entry name" value="DNAJ_2"/>
    <property type="match status" value="1"/>
</dbReference>